<dbReference type="GO" id="GO:0003723">
    <property type="term" value="F:RNA binding"/>
    <property type="evidence" value="ECO:0007669"/>
    <property type="project" value="UniProtKB-UniRule"/>
</dbReference>
<dbReference type="OrthoDB" id="6437168at2759"/>
<protein>
    <submittedName>
        <fullName evidence="6">Ecto-NOX disulfide-thiol exchanger 1</fullName>
    </submittedName>
</protein>
<feature type="compositionally biased region" description="Basic and acidic residues" evidence="4">
    <location>
        <begin position="58"/>
        <end position="76"/>
    </location>
</feature>
<evidence type="ECO:0000259" key="5">
    <source>
        <dbReference type="PROSITE" id="PS50102"/>
    </source>
</evidence>
<dbReference type="PANTHER" id="PTHR16001">
    <property type="entry name" value="ECTO-NOX DISULFIDE-THIOL EXCHANGER"/>
    <property type="match status" value="1"/>
</dbReference>
<dbReference type="Proteomes" id="UP000887116">
    <property type="component" value="Unassembled WGS sequence"/>
</dbReference>
<sequence>MEASNNSEHKNEFQYSTESTTSRSGQSSSSTHLQDKPRDRKHKKRSRSPENDWNASSKSKDTSDRLKKQKNDKMEEINGNNQINGNQSYDVSGQSRHMAAALQQQMAATIPPNQPVMHPPPMYTNSYPPPPPFGFAPGDSYVDASAGNYGMIPPYNMSSMMPMSAQWPVNNGLAIAASSVDISSNVCATPVSNGLEMLPSTSSAVVPFPYMSMASENYYGMVQPSVDLSSTPVLPPSITPNFDLNVPIYLSNAVLTPPLPGENITRRPKPDGCRTVYVGCLPEKITQDIIQEAFERCGKILTIRMSEKHFCHIRFVEMEAVEQALLLSGYRIKIEDKDDPAYTGKLHVDYATARDDQHDFECRKRQKEREERHRVREGRPPSPPPIPHFSEHEATGVNEKLRNAETFKEGARILITWLDRGECLRKNCGTFYSMLQSSNSHAKRLTHEKSRCEEEVKKAKENLDIITRSIQLELSEIEKVFAAAVVQKSWDKFSKHQRRHIENWKKEITNFSAALITSRVEEDMDLDMDENAEECSNEGQTENDELYQLRESNDTLKQQLTSTQKELDDYKQTCNEYYEEIKKLKSVSEESQKVVSSEIPVENEYYSDNTRKDVSVTNNSTQCIPYKVDATEDETCLVTLVSVFLHVHPFGANIDYICSYLLKTHPGITTRDIESLLRKFPNVFKEVSTGIGATLEKKWKYVAFDSSAPPNGH</sequence>
<dbReference type="InterPro" id="IPR012677">
    <property type="entry name" value="Nucleotide-bd_a/b_plait_sf"/>
</dbReference>
<name>A0A8X6LX41_TRICU</name>
<evidence type="ECO:0000313" key="6">
    <source>
        <dbReference type="EMBL" id="GFR23229.1"/>
    </source>
</evidence>
<feature type="compositionally biased region" description="Low complexity" evidence="4">
    <location>
        <begin position="77"/>
        <end position="87"/>
    </location>
</feature>
<gene>
    <name evidence="6" type="primary">Enox1</name>
    <name evidence="6" type="ORF">TNCT_714921</name>
</gene>
<evidence type="ECO:0000313" key="7">
    <source>
        <dbReference type="Proteomes" id="UP000887116"/>
    </source>
</evidence>
<evidence type="ECO:0000256" key="1">
    <source>
        <dbReference type="ARBA" id="ARBA00022884"/>
    </source>
</evidence>
<feature type="coiled-coil region" evidence="3">
    <location>
        <begin position="442"/>
        <end position="469"/>
    </location>
</feature>
<dbReference type="PANTHER" id="PTHR16001:SF4">
    <property type="entry name" value="ECTO-NOX DISULFIDE-THIOL EXCHANGER 1-LIKE PROTEIN"/>
    <property type="match status" value="1"/>
</dbReference>
<reference evidence="6" key="1">
    <citation type="submission" date="2020-07" db="EMBL/GenBank/DDBJ databases">
        <title>Multicomponent nature underlies the extraordinary mechanical properties of spider dragline silk.</title>
        <authorList>
            <person name="Kono N."/>
            <person name="Nakamura H."/>
            <person name="Mori M."/>
            <person name="Yoshida Y."/>
            <person name="Ohtoshi R."/>
            <person name="Malay A.D."/>
            <person name="Moran D.A.P."/>
            <person name="Tomita M."/>
            <person name="Numata K."/>
            <person name="Arakawa K."/>
        </authorList>
    </citation>
    <scope>NUCLEOTIDE SEQUENCE</scope>
</reference>
<dbReference type="InterPro" id="IPR035979">
    <property type="entry name" value="RBD_domain_sf"/>
</dbReference>
<dbReference type="GO" id="GO:0009897">
    <property type="term" value="C:external side of plasma membrane"/>
    <property type="evidence" value="ECO:0007669"/>
    <property type="project" value="InterPro"/>
</dbReference>
<evidence type="ECO:0000256" key="2">
    <source>
        <dbReference type="PROSITE-ProRule" id="PRU00176"/>
    </source>
</evidence>
<comment type="caution">
    <text evidence="6">The sequence shown here is derived from an EMBL/GenBank/DDBJ whole genome shotgun (WGS) entry which is preliminary data.</text>
</comment>
<dbReference type="AlphaFoldDB" id="A0A8X6LX41"/>
<dbReference type="SUPFAM" id="SSF54928">
    <property type="entry name" value="RNA-binding domain, RBD"/>
    <property type="match status" value="1"/>
</dbReference>
<dbReference type="InterPro" id="IPR000504">
    <property type="entry name" value="RRM_dom"/>
</dbReference>
<feature type="compositionally biased region" description="Basic and acidic residues" evidence="4">
    <location>
        <begin position="364"/>
        <end position="379"/>
    </location>
</feature>
<feature type="domain" description="RRM" evidence="5">
    <location>
        <begin position="274"/>
        <end position="353"/>
    </location>
</feature>
<keyword evidence="3" id="KW-0175">Coiled coil</keyword>
<organism evidence="6 7">
    <name type="scientific">Trichonephila clavata</name>
    <name type="common">Joro spider</name>
    <name type="synonym">Nephila clavata</name>
    <dbReference type="NCBI Taxonomy" id="2740835"/>
    <lineage>
        <taxon>Eukaryota</taxon>
        <taxon>Metazoa</taxon>
        <taxon>Ecdysozoa</taxon>
        <taxon>Arthropoda</taxon>
        <taxon>Chelicerata</taxon>
        <taxon>Arachnida</taxon>
        <taxon>Araneae</taxon>
        <taxon>Araneomorphae</taxon>
        <taxon>Entelegynae</taxon>
        <taxon>Araneoidea</taxon>
        <taxon>Nephilidae</taxon>
        <taxon>Trichonephila</taxon>
    </lineage>
</organism>
<keyword evidence="1 2" id="KW-0694">RNA-binding</keyword>
<proteinExistence type="predicted"/>
<dbReference type="PROSITE" id="PS50102">
    <property type="entry name" value="RRM"/>
    <property type="match status" value="1"/>
</dbReference>
<dbReference type="GO" id="GO:0007624">
    <property type="term" value="P:ultradian rhythm"/>
    <property type="evidence" value="ECO:0007669"/>
    <property type="project" value="InterPro"/>
</dbReference>
<dbReference type="EMBL" id="BMAO01028266">
    <property type="protein sequence ID" value="GFR23229.1"/>
    <property type="molecule type" value="Genomic_DNA"/>
</dbReference>
<feature type="region of interest" description="Disordered" evidence="4">
    <location>
        <begin position="1"/>
        <end position="100"/>
    </location>
</feature>
<feature type="region of interest" description="Disordered" evidence="4">
    <location>
        <begin position="364"/>
        <end position="391"/>
    </location>
</feature>
<evidence type="ECO:0000256" key="3">
    <source>
        <dbReference type="SAM" id="Coils"/>
    </source>
</evidence>
<dbReference type="InterPro" id="IPR038876">
    <property type="entry name" value="ENOX"/>
</dbReference>
<dbReference type="SMART" id="SM00360">
    <property type="entry name" value="RRM"/>
    <property type="match status" value="1"/>
</dbReference>
<feature type="compositionally biased region" description="Low complexity" evidence="4">
    <location>
        <begin position="16"/>
        <end position="31"/>
    </location>
</feature>
<dbReference type="Pfam" id="PF00076">
    <property type="entry name" value="RRM_1"/>
    <property type="match status" value="1"/>
</dbReference>
<keyword evidence="7" id="KW-1185">Reference proteome</keyword>
<dbReference type="GO" id="GO:0016491">
    <property type="term" value="F:oxidoreductase activity"/>
    <property type="evidence" value="ECO:0007669"/>
    <property type="project" value="InterPro"/>
</dbReference>
<feature type="coiled-coil region" evidence="3">
    <location>
        <begin position="546"/>
        <end position="587"/>
    </location>
</feature>
<dbReference type="Gene3D" id="3.30.70.330">
    <property type="match status" value="1"/>
</dbReference>
<accession>A0A8X6LX41</accession>
<evidence type="ECO:0000256" key="4">
    <source>
        <dbReference type="SAM" id="MobiDB-lite"/>
    </source>
</evidence>